<dbReference type="Proteomes" id="UP001148737">
    <property type="component" value="Unassembled WGS sequence"/>
</dbReference>
<evidence type="ECO:0000313" key="1">
    <source>
        <dbReference type="EMBL" id="KAJ3480448.1"/>
    </source>
</evidence>
<dbReference type="EMBL" id="JANAKD010001347">
    <property type="protein sequence ID" value="KAJ3480448.1"/>
    <property type="molecule type" value="Genomic_DNA"/>
</dbReference>
<accession>A0ACC1QK13</accession>
<comment type="caution">
    <text evidence="1">The sequence shown here is derived from an EMBL/GenBank/DDBJ whole genome shotgun (WGS) entry which is preliminary data.</text>
</comment>
<evidence type="ECO:0000313" key="2">
    <source>
        <dbReference type="Proteomes" id="UP001148737"/>
    </source>
</evidence>
<gene>
    <name evidence="1" type="ORF">NLG97_g8071</name>
</gene>
<sequence length="209" mass="23192">MADGGFSQRLWQNRNEGKFVDFKLQCDGHTFDVHKHSPIFLSGFTSESAAKEAGVYEIKEASPIFVFKMVEYMYTGTYAAPTGNLEVGKESCPAPVFHAKMMLLADTYMVTALYDEAKRQFDVSINSDGELLTLVRATPEIYNVAADIRMYLVGGLLKCIAQQLKETTPDAALYAALDAVGREVLGFSRDLLKLVITKDHWQLSLGFLG</sequence>
<keyword evidence="2" id="KW-1185">Reference proteome</keyword>
<proteinExistence type="predicted"/>
<reference evidence="1" key="1">
    <citation type="submission" date="2022-07" db="EMBL/GenBank/DDBJ databases">
        <title>Genome Sequence of Lecanicillium saksenae.</title>
        <authorList>
            <person name="Buettner E."/>
        </authorList>
    </citation>
    <scope>NUCLEOTIDE SEQUENCE</scope>
    <source>
        <strain evidence="1">VT-O1</strain>
    </source>
</reference>
<organism evidence="1 2">
    <name type="scientific">Lecanicillium saksenae</name>
    <dbReference type="NCBI Taxonomy" id="468837"/>
    <lineage>
        <taxon>Eukaryota</taxon>
        <taxon>Fungi</taxon>
        <taxon>Dikarya</taxon>
        <taxon>Ascomycota</taxon>
        <taxon>Pezizomycotina</taxon>
        <taxon>Sordariomycetes</taxon>
        <taxon>Hypocreomycetidae</taxon>
        <taxon>Hypocreales</taxon>
        <taxon>Cordycipitaceae</taxon>
        <taxon>Lecanicillium</taxon>
    </lineage>
</organism>
<protein>
    <submittedName>
        <fullName evidence="1">Uncharacterized protein</fullName>
    </submittedName>
</protein>
<name>A0ACC1QK13_9HYPO</name>